<evidence type="ECO:0000256" key="1">
    <source>
        <dbReference type="ARBA" id="ARBA00022908"/>
    </source>
</evidence>
<dbReference type="EMBL" id="CP052766">
    <property type="protein sequence ID" value="QJR80041.1"/>
    <property type="molecule type" value="Genomic_DNA"/>
</dbReference>
<dbReference type="PROSITE" id="PS51898">
    <property type="entry name" value="TYR_RECOMBINASE"/>
    <property type="match status" value="1"/>
</dbReference>
<evidence type="ECO:0000313" key="4">
    <source>
        <dbReference type="EMBL" id="QJR80041.1"/>
    </source>
</evidence>
<keyword evidence="2" id="KW-0233">DNA recombination</keyword>
<sequence length="203" mass="23335">MAIRIHTPWNKDRIIGQKKPLQISHIWGIRIRLELEGRTRDLALFNLGLYSKLRGCDLVKLKVSDVVCGRSALRRTNVVQQKTGSPVQFEITPNTGESILAWVKKAELKASDYLFKSRIHGAEHISTRQYNRIFHGWIDKLGLDTSLYSTHSLRRTKPYLIYKKTKNLRVVQLLLGHKKLESTVCYLGIEVDDALEISESIEI</sequence>
<dbReference type="Gene3D" id="1.10.443.10">
    <property type="entry name" value="Intergrase catalytic core"/>
    <property type="match status" value="1"/>
</dbReference>
<keyword evidence="1" id="KW-0229">DNA integration</keyword>
<evidence type="ECO:0000259" key="3">
    <source>
        <dbReference type="PROSITE" id="PS51898"/>
    </source>
</evidence>
<dbReference type="OrthoDB" id="5297095at2"/>
<evidence type="ECO:0000313" key="5">
    <source>
        <dbReference type="Proteomes" id="UP000219285"/>
    </source>
</evidence>
<proteinExistence type="predicted"/>
<dbReference type="InterPro" id="IPR050090">
    <property type="entry name" value="Tyrosine_recombinase_XerCD"/>
</dbReference>
<dbReference type="AlphaFoldDB" id="A0A6M4MA31"/>
<reference evidence="4 5" key="2">
    <citation type="submission" date="2020-04" db="EMBL/GenBank/DDBJ databases">
        <title>Complete genome sequence of Alteromonas pelagimontana 5.12T.</title>
        <authorList>
            <person name="Sinha R.K."/>
            <person name="Krishnan K.P."/>
            <person name="Kurian J.P."/>
        </authorList>
    </citation>
    <scope>NUCLEOTIDE SEQUENCE [LARGE SCALE GENOMIC DNA]</scope>
    <source>
        <strain evidence="4 5">5.12</strain>
    </source>
</reference>
<organism evidence="4 5">
    <name type="scientific">Alteromonas pelagimontana</name>
    <dbReference type="NCBI Taxonomy" id="1858656"/>
    <lineage>
        <taxon>Bacteria</taxon>
        <taxon>Pseudomonadati</taxon>
        <taxon>Pseudomonadota</taxon>
        <taxon>Gammaproteobacteria</taxon>
        <taxon>Alteromonadales</taxon>
        <taxon>Alteromonadaceae</taxon>
        <taxon>Alteromonas/Salinimonas group</taxon>
        <taxon>Alteromonas</taxon>
    </lineage>
</organism>
<dbReference type="PANTHER" id="PTHR30349">
    <property type="entry name" value="PHAGE INTEGRASE-RELATED"/>
    <property type="match status" value="1"/>
</dbReference>
<feature type="domain" description="Tyr recombinase" evidence="3">
    <location>
        <begin position="18"/>
        <end position="202"/>
    </location>
</feature>
<dbReference type="InterPro" id="IPR013762">
    <property type="entry name" value="Integrase-like_cat_sf"/>
</dbReference>
<gene>
    <name evidence="4" type="ORF">CA267_004225</name>
</gene>
<accession>A0A6M4MA31</accession>
<name>A0A6M4MA31_9ALTE</name>
<dbReference type="GO" id="GO:0003677">
    <property type="term" value="F:DNA binding"/>
    <property type="evidence" value="ECO:0007669"/>
    <property type="project" value="InterPro"/>
</dbReference>
<dbReference type="Pfam" id="PF00589">
    <property type="entry name" value="Phage_integrase"/>
    <property type="match status" value="1"/>
</dbReference>
<dbReference type="InterPro" id="IPR002104">
    <property type="entry name" value="Integrase_catalytic"/>
</dbReference>
<dbReference type="GO" id="GO:0006310">
    <property type="term" value="P:DNA recombination"/>
    <property type="evidence" value="ECO:0007669"/>
    <property type="project" value="UniProtKB-KW"/>
</dbReference>
<protein>
    <submittedName>
        <fullName evidence="4">Tyrosine-type recombinase/integrase</fullName>
    </submittedName>
</protein>
<dbReference type="GO" id="GO:0015074">
    <property type="term" value="P:DNA integration"/>
    <property type="evidence" value="ECO:0007669"/>
    <property type="project" value="UniProtKB-KW"/>
</dbReference>
<dbReference type="Proteomes" id="UP000219285">
    <property type="component" value="Chromosome"/>
</dbReference>
<dbReference type="RefSeq" id="WP_075608642.1">
    <property type="nucleotide sequence ID" value="NZ_CP052766.1"/>
</dbReference>
<keyword evidence="5" id="KW-1185">Reference proteome</keyword>
<evidence type="ECO:0000256" key="2">
    <source>
        <dbReference type="ARBA" id="ARBA00023172"/>
    </source>
</evidence>
<dbReference type="KEGG" id="apel:CA267_004225"/>
<reference evidence="5" key="1">
    <citation type="submission" date="2014-12" db="EMBL/GenBank/DDBJ databases">
        <title>Complete genome sequence of a multi-drug resistant Klebsiella pneumoniae.</title>
        <authorList>
            <person name="Hua X."/>
            <person name="Chen Q."/>
            <person name="Li X."/>
            <person name="Feng Y."/>
            <person name="Ruan Z."/>
            <person name="Yu Y."/>
        </authorList>
    </citation>
    <scope>NUCLEOTIDE SEQUENCE [LARGE SCALE GENOMIC DNA]</scope>
    <source>
        <strain evidence="5">5.12</strain>
    </source>
</reference>
<dbReference type="InterPro" id="IPR011010">
    <property type="entry name" value="DNA_brk_join_enz"/>
</dbReference>
<dbReference type="PANTHER" id="PTHR30349:SF82">
    <property type="entry name" value="INTEGRASE_RECOMBINASE YOEC-RELATED"/>
    <property type="match status" value="1"/>
</dbReference>
<dbReference type="SUPFAM" id="SSF56349">
    <property type="entry name" value="DNA breaking-rejoining enzymes"/>
    <property type="match status" value="1"/>
</dbReference>